<feature type="region of interest" description="Disordered" evidence="1">
    <location>
        <begin position="18"/>
        <end position="38"/>
    </location>
</feature>
<proteinExistence type="predicted"/>
<evidence type="ECO:0000313" key="2">
    <source>
        <dbReference type="EnsemblPlants" id="TuG1812G0600000575.01.T01.cds241979"/>
    </source>
</evidence>
<dbReference type="AlphaFoldDB" id="A0A8R7QJY3"/>
<name>A0A8R7QJY3_TRIUA</name>
<dbReference type="Gramene" id="TuG1812G0600000575.01.T01">
    <property type="protein sequence ID" value="TuG1812G0600000575.01.T01.cds241979"/>
    <property type="gene ID" value="TuG1812G0600000575.01"/>
</dbReference>
<accession>A0A8R7QJY3</accession>
<dbReference type="EnsemblPlants" id="TuG1812G0600000575.01.T01">
    <property type="protein sequence ID" value="TuG1812G0600000575.01.T01.cds241979"/>
    <property type="gene ID" value="TuG1812G0600000575.01"/>
</dbReference>
<protein>
    <submittedName>
        <fullName evidence="2">Uncharacterized protein</fullName>
    </submittedName>
</protein>
<feature type="compositionally biased region" description="Low complexity" evidence="1">
    <location>
        <begin position="20"/>
        <end position="38"/>
    </location>
</feature>
<dbReference type="Proteomes" id="UP000015106">
    <property type="component" value="Chromosome 6"/>
</dbReference>
<evidence type="ECO:0000256" key="1">
    <source>
        <dbReference type="SAM" id="MobiDB-lite"/>
    </source>
</evidence>
<reference evidence="2" key="3">
    <citation type="submission" date="2022-06" db="UniProtKB">
        <authorList>
            <consortium name="EnsemblPlants"/>
        </authorList>
    </citation>
    <scope>IDENTIFICATION</scope>
</reference>
<evidence type="ECO:0000313" key="3">
    <source>
        <dbReference type="Proteomes" id="UP000015106"/>
    </source>
</evidence>
<sequence>MSREEGKMSRAMKTYSLRISSASSSSRPHSPVPPSSASANIASYPTSTFYAAFTHTTAIALPSSVASSATCEASPTHIPWRPQLVFPPGVVMGPGSTTLITWLVPVDNQKVIRIAEEIHLMNRFQPNH</sequence>
<keyword evidence="3" id="KW-1185">Reference proteome</keyword>
<reference evidence="2" key="2">
    <citation type="submission" date="2018-03" db="EMBL/GenBank/DDBJ databases">
        <title>The Triticum urartu genome reveals the dynamic nature of wheat genome evolution.</title>
        <authorList>
            <person name="Ling H."/>
            <person name="Ma B."/>
            <person name="Shi X."/>
            <person name="Liu H."/>
            <person name="Dong L."/>
            <person name="Sun H."/>
            <person name="Cao Y."/>
            <person name="Gao Q."/>
            <person name="Zheng S."/>
            <person name="Li Y."/>
            <person name="Yu Y."/>
            <person name="Du H."/>
            <person name="Qi M."/>
            <person name="Li Y."/>
            <person name="Yu H."/>
            <person name="Cui Y."/>
            <person name="Wang N."/>
            <person name="Chen C."/>
            <person name="Wu H."/>
            <person name="Zhao Y."/>
            <person name="Zhang J."/>
            <person name="Li Y."/>
            <person name="Zhou W."/>
            <person name="Zhang B."/>
            <person name="Hu W."/>
            <person name="Eijk M."/>
            <person name="Tang J."/>
            <person name="Witsenboer H."/>
            <person name="Zhao S."/>
            <person name="Li Z."/>
            <person name="Zhang A."/>
            <person name="Wang D."/>
            <person name="Liang C."/>
        </authorList>
    </citation>
    <scope>NUCLEOTIDE SEQUENCE [LARGE SCALE GENOMIC DNA]</scope>
    <source>
        <strain evidence="2">cv. G1812</strain>
    </source>
</reference>
<reference evidence="3" key="1">
    <citation type="journal article" date="2013" name="Nature">
        <title>Draft genome of the wheat A-genome progenitor Triticum urartu.</title>
        <authorList>
            <person name="Ling H.Q."/>
            <person name="Zhao S."/>
            <person name="Liu D."/>
            <person name="Wang J."/>
            <person name="Sun H."/>
            <person name="Zhang C."/>
            <person name="Fan H."/>
            <person name="Li D."/>
            <person name="Dong L."/>
            <person name="Tao Y."/>
            <person name="Gao C."/>
            <person name="Wu H."/>
            <person name="Li Y."/>
            <person name="Cui Y."/>
            <person name="Guo X."/>
            <person name="Zheng S."/>
            <person name="Wang B."/>
            <person name="Yu K."/>
            <person name="Liang Q."/>
            <person name="Yang W."/>
            <person name="Lou X."/>
            <person name="Chen J."/>
            <person name="Feng M."/>
            <person name="Jian J."/>
            <person name="Zhang X."/>
            <person name="Luo G."/>
            <person name="Jiang Y."/>
            <person name="Liu J."/>
            <person name="Wang Z."/>
            <person name="Sha Y."/>
            <person name="Zhang B."/>
            <person name="Wu H."/>
            <person name="Tang D."/>
            <person name="Shen Q."/>
            <person name="Xue P."/>
            <person name="Zou S."/>
            <person name="Wang X."/>
            <person name="Liu X."/>
            <person name="Wang F."/>
            <person name="Yang Y."/>
            <person name="An X."/>
            <person name="Dong Z."/>
            <person name="Zhang K."/>
            <person name="Zhang X."/>
            <person name="Luo M.C."/>
            <person name="Dvorak J."/>
            <person name="Tong Y."/>
            <person name="Wang J."/>
            <person name="Yang H."/>
            <person name="Li Z."/>
            <person name="Wang D."/>
            <person name="Zhang A."/>
            <person name="Wang J."/>
        </authorList>
    </citation>
    <scope>NUCLEOTIDE SEQUENCE</scope>
    <source>
        <strain evidence="3">cv. G1812</strain>
    </source>
</reference>
<organism evidence="2 3">
    <name type="scientific">Triticum urartu</name>
    <name type="common">Red wild einkorn</name>
    <name type="synonym">Crithodium urartu</name>
    <dbReference type="NCBI Taxonomy" id="4572"/>
    <lineage>
        <taxon>Eukaryota</taxon>
        <taxon>Viridiplantae</taxon>
        <taxon>Streptophyta</taxon>
        <taxon>Embryophyta</taxon>
        <taxon>Tracheophyta</taxon>
        <taxon>Spermatophyta</taxon>
        <taxon>Magnoliopsida</taxon>
        <taxon>Liliopsida</taxon>
        <taxon>Poales</taxon>
        <taxon>Poaceae</taxon>
        <taxon>BOP clade</taxon>
        <taxon>Pooideae</taxon>
        <taxon>Triticodae</taxon>
        <taxon>Triticeae</taxon>
        <taxon>Triticinae</taxon>
        <taxon>Triticum</taxon>
    </lineage>
</organism>